<accession>A0ACB8VG59</accession>
<comment type="caution">
    <text evidence="1">The sequence shown here is derived from an EMBL/GenBank/DDBJ whole genome shotgun (WGS) entry which is preliminary data.</text>
</comment>
<dbReference type="Proteomes" id="UP000831701">
    <property type="component" value="Chromosome 22"/>
</dbReference>
<keyword evidence="2" id="KW-1185">Reference proteome</keyword>
<protein>
    <submittedName>
        <fullName evidence="1">Uncharacterized protein</fullName>
    </submittedName>
</protein>
<name>A0ACB8VG59_9TELE</name>
<feature type="non-terminal residue" evidence="1">
    <location>
        <position position="278"/>
    </location>
</feature>
<sequence>MFMGPEPPWTCCKSGGVIEQELNWIHKEIAEANFALHETHCSRFLCLCPDCGEAVHRELLDQHKEEQHTQVRCSKCNQKMERRDLLDHESNDCVERLQSCQFCELEMPWKELDEHCLVCGSRTELCGDCRHYVKLRDRPEHAVTCSAADNGSGPPQTTSKPPPDQTKVTVSCNRSTSIPAEDIDKHELECGAATLRDDEEAVDEEGEREDEEEVFRQGTLSRLSSTYKSTSLSYGPRRGPWVDEDELYQICTCPHCHLALPLVTLRWHKAKCKIHILL</sequence>
<reference evidence="1" key="1">
    <citation type="submission" date="2022-04" db="EMBL/GenBank/DDBJ databases">
        <title>Jade perch genome.</title>
        <authorList>
            <person name="Chao B."/>
        </authorList>
    </citation>
    <scope>NUCLEOTIDE SEQUENCE</scope>
    <source>
        <strain evidence="1">CB-2022</strain>
    </source>
</reference>
<gene>
    <name evidence="1" type="ORF">L3Q82_019005</name>
</gene>
<evidence type="ECO:0000313" key="1">
    <source>
        <dbReference type="EMBL" id="KAI3354494.1"/>
    </source>
</evidence>
<proteinExistence type="predicted"/>
<dbReference type="EMBL" id="CM041552">
    <property type="protein sequence ID" value="KAI3354494.1"/>
    <property type="molecule type" value="Genomic_DNA"/>
</dbReference>
<evidence type="ECO:0000313" key="2">
    <source>
        <dbReference type="Proteomes" id="UP000831701"/>
    </source>
</evidence>
<organism evidence="1 2">
    <name type="scientific">Scortum barcoo</name>
    <name type="common">barcoo grunter</name>
    <dbReference type="NCBI Taxonomy" id="214431"/>
    <lineage>
        <taxon>Eukaryota</taxon>
        <taxon>Metazoa</taxon>
        <taxon>Chordata</taxon>
        <taxon>Craniata</taxon>
        <taxon>Vertebrata</taxon>
        <taxon>Euteleostomi</taxon>
        <taxon>Actinopterygii</taxon>
        <taxon>Neopterygii</taxon>
        <taxon>Teleostei</taxon>
        <taxon>Neoteleostei</taxon>
        <taxon>Acanthomorphata</taxon>
        <taxon>Eupercaria</taxon>
        <taxon>Centrarchiformes</taxon>
        <taxon>Terapontoidei</taxon>
        <taxon>Terapontidae</taxon>
        <taxon>Scortum</taxon>
    </lineage>
</organism>